<proteinExistence type="predicted"/>
<dbReference type="InterPro" id="IPR009937">
    <property type="entry name" value="Phage_holin_3_6"/>
</dbReference>
<reference evidence="2" key="1">
    <citation type="submission" date="2022-07" db="EMBL/GenBank/DDBJ databases">
        <title>Parvularcula maris sp. nov., an algicidal bacterium isolated from seawater.</title>
        <authorList>
            <person name="Li F."/>
        </authorList>
    </citation>
    <scope>NUCLEOTIDE SEQUENCE</scope>
    <source>
        <strain evidence="2">BGMRC 0090</strain>
    </source>
</reference>
<dbReference type="Proteomes" id="UP001142610">
    <property type="component" value="Unassembled WGS sequence"/>
</dbReference>
<keyword evidence="1" id="KW-0472">Membrane</keyword>
<feature type="transmembrane region" description="Helical" evidence="1">
    <location>
        <begin position="69"/>
        <end position="94"/>
    </location>
</feature>
<keyword evidence="3" id="KW-1185">Reference proteome</keyword>
<accession>A0A9X2L8I9</accession>
<feature type="transmembrane region" description="Helical" evidence="1">
    <location>
        <begin position="100"/>
        <end position="120"/>
    </location>
</feature>
<comment type="caution">
    <text evidence="2">The sequence shown here is derived from an EMBL/GenBank/DDBJ whole genome shotgun (WGS) entry which is preliminary data.</text>
</comment>
<dbReference type="EMBL" id="JANIBC010000001">
    <property type="protein sequence ID" value="MCQ8184147.1"/>
    <property type="molecule type" value="Genomic_DNA"/>
</dbReference>
<dbReference type="AlphaFoldDB" id="A0A9X2L8I9"/>
<dbReference type="Pfam" id="PF07332">
    <property type="entry name" value="Phage_holin_3_6"/>
    <property type="match status" value="1"/>
</dbReference>
<protein>
    <submittedName>
        <fullName evidence="2">Phage holin family protein</fullName>
    </submittedName>
</protein>
<dbReference type="RefSeq" id="WP_256617954.1">
    <property type="nucleotide sequence ID" value="NZ_JANIBC010000001.1"/>
</dbReference>
<name>A0A9X2L8I9_9PROT</name>
<evidence type="ECO:0000313" key="2">
    <source>
        <dbReference type="EMBL" id="MCQ8184147.1"/>
    </source>
</evidence>
<keyword evidence="1" id="KW-0812">Transmembrane</keyword>
<sequence length="151" mass="15898">MSETTYTNGASDTGYRAETAYRSDTAPRRGITDILASITQNAADLASAEVRLARDEAIDTGKESITGGILTLFAGVIGIPVLIFLGLALSAGLIGPLGPVAANLITAAVFTVVALVLYFVGKSKIGGTGEPLHRTRENLRQDRETVRENLH</sequence>
<evidence type="ECO:0000313" key="3">
    <source>
        <dbReference type="Proteomes" id="UP001142610"/>
    </source>
</evidence>
<gene>
    <name evidence="2" type="ORF">NOG11_01985</name>
</gene>
<organism evidence="2 3">
    <name type="scientific">Parvularcula maris</name>
    <dbReference type="NCBI Taxonomy" id="2965077"/>
    <lineage>
        <taxon>Bacteria</taxon>
        <taxon>Pseudomonadati</taxon>
        <taxon>Pseudomonadota</taxon>
        <taxon>Alphaproteobacteria</taxon>
        <taxon>Parvularculales</taxon>
        <taxon>Parvularculaceae</taxon>
        <taxon>Parvularcula</taxon>
    </lineage>
</organism>
<evidence type="ECO:0000256" key="1">
    <source>
        <dbReference type="SAM" id="Phobius"/>
    </source>
</evidence>
<keyword evidence="1" id="KW-1133">Transmembrane helix</keyword>